<feature type="coiled-coil region" evidence="7">
    <location>
        <begin position="107"/>
        <end position="159"/>
    </location>
</feature>
<evidence type="ECO:0000256" key="6">
    <source>
        <dbReference type="ARBA" id="ARBA00044798"/>
    </source>
</evidence>
<keyword evidence="11" id="KW-1185">Reference proteome</keyword>
<comment type="caution">
    <text evidence="10">The sequence shown here is derived from an EMBL/GenBank/DDBJ whole genome shotgun (WGS) entry which is preliminary data.</text>
</comment>
<evidence type="ECO:0000313" key="11">
    <source>
        <dbReference type="Proteomes" id="UP000693946"/>
    </source>
</evidence>
<evidence type="ECO:0000256" key="1">
    <source>
        <dbReference type="ARBA" id="ARBA00004138"/>
    </source>
</evidence>
<evidence type="ECO:0000256" key="8">
    <source>
        <dbReference type="SAM" id="MobiDB-lite"/>
    </source>
</evidence>
<reference evidence="10 11" key="1">
    <citation type="journal article" date="2021" name="Sci. Rep.">
        <title>Chromosome anchoring in Senegalese sole (Solea senegalensis) reveals sex-associated markers and genome rearrangements in flatfish.</title>
        <authorList>
            <person name="Guerrero-Cozar I."/>
            <person name="Gomez-Garrido J."/>
            <person name="Berbel C."/>
            <person name="Martinez-Blanch J.F."/>
            <person name="Alioto T."/>
            <person name="Claros M.G."/>
            <person name="Gagnaire P.A."/>
            <person name="Manchado M."/>
        </authorList>
    </citation>
    <scope>NUCLEOTIDE SEQUENCE [LARGE SCALE GENOMIC DNA]</scope>
    <source>
        <strain evidence="10">Sse05_10M</strain>
    </source>
</reference>
<evidence type="ECO:0000256" key="5">
    <source>
        <dbReference type="ARBA" id="ARBA00044506"/>
    </source>
</evidence>
<protein>
    <recommendedName>
        <fullName evidence="6">Cilia- and flagella-associated protein 263</fullName>
    </recommendedName>
</protein>
<dbReference type="Proteomes" id="UP000693946">
    <property type="component" value="Linkage Group LG10"/>
</dbReference>
<evidence type="ECO:0000256" key="3">
    <source>
        <dbReference type="ARBA" id="ARBA00023054"/>
    </source>
</evidence>
<proteinExistence type="inferred from homology"/>
<feature type="region of interest" description="Disordered" evidence="8">
    <location>
        <begin position="61"/>
        <end position="91"/>
    </location>
</feature>
<accession>A0AAV6T209</accession>
<feature type="compositionally biased region" description="Polar residues" evidence="8">
    <location>
        <begin position="353"/>
        <end position="372"/>
    </location>
</feature>
<feature type="region of interest" description="Disordered" evidence="8">
    <location>
        <begin position="353"/>
        <end position="394"/>
    </location>
</feature>
<dbReference type="PANTHER" id="PTHR15654">
    <property type="entry name" value="COILED-COIL DOMAIN-CONTAINING PROTEIN 113-RELATED"/>
    <property type="match status" value="1"/>
</dbReference>
<dbReference type="GO" id="GO:0036064">
    <property type="term" value="C:ciliary basal body"/>
    <property type="evidence" value="ECO:0007669"/>
    <property type="project" value="TreeGrafter"/>
</dbReference>
<dbReference type="InterPro" id="IPR051885">
    <property type="entry name" value="CC_CF"/>
</dbReference>
<dbReference type="GO" id="GO:0060271">
    <property type="term" value="P:cilium assembly"/>
    <property type="evidence" value="ECO:0007669"/>
    <property type="project" value="TreeGrafter"/>
</dbReference>
<dbReference type="GO" id="GO:0005930">
    <property type="term" value="C:axoneme"/>
    <property type="evidence" value="ECO:0007669"/>
    <property type="project" value="TreeGrafter"/>
</dbReference>
<sequence>MSCVYLATMEIPSIEEENGTKKEEKELLCKRVEDLKCSIAVLQAENDMFERFISRLDPHELVSQAGGGEGPGPAGASQQESGGLGWRRRSRPSISDRLPQLSFEQKLYVAQRELTETQQDHENLKQRYERIQDNYTASLKESEVRLAEIRKAKKEFERRLLKPTKDNRLEMKEPEMVLQCIIDKFKVTQVEKLNLKNQALKAQEKKLQQQLQRQKEMGKADYEAIFPEYGEQRTDKNLDELQVNSLKVQRVLTSHKDKLKSVTWESTELSSDITNRKQMLAKIEEEIRQAEEERLKAEALNQHLHRQMTDYQAPDVTEYMHVKDRHKKLRHRIHTWERKVGIAEMTLKSKQRVSLTPTNSAVARARSGNNHTPVKLPYITDHNTYSREAESERL</sequence>
<evidence type="ECO:0000256" key="7">
    <source>
        <dbReference type="SAM" id="Coils"/>
    </source>
</evidence>
<dbReference type="PANTHER" id="PTHR15654:SF2">
    <property type="entry name" value="COILED-COIL DOMAIN-CONTAINING PROTEIN 113"/>
    <property type="match status" value="1"/>
</dbReference>
<comment type="subcellular location">
    <subcellularLocation>
        <location evidence="1">Cell projection</location>
        <location evidence="1">Cilium</location>
    </subcellularLocation>
</comment>
<evidence type="ECO:0000256" key="4">
    <source>
        <dbReference type="ARBA" id="ARBA00023273"/>
    </source>
</evidence>
<feature type="domain" description="CCDC113/CCDC96 coiled-coil" evidence="9">
    <location>
        <begin position="235"/>
        <end position="348"/>
    </location>
</feature>
<dbReference type="Pfam" id="PF13870">
    <property type="entry name" value="CCDC113_CCDC96_CC"/>
    <property type="match status" value="1"/>
</dbReference>
<dbReference type="InterPro" id="IPR025254">
    <property type="entry name" value="CCDC113/CCDC96_CC"/>
</dbReference>
<feature type="coiled-coil region" evidence="7">
    <location>
        <begin position="190"/>
        <end position="217"/>
    </location>
</feature>
<dbReference type="AlphaFoldDB" id="A0AAV6T209"/>
<name>A0AAV6T209_SOLSE</name>
<evidence type="ECO:0000259" key="9">
    <source>
        <dbReference type="Pfam" id="PF13870"/>
    </source>
</evidence>
<dbReference type="EMBL" id="JAGKHQ010000002">
    <property type="protein sequence ID" value="KAG7523436.1"/>
    <property type="molecule type" value="Genomic_DNA"/>
</dbReference>
<gene>
    <name evidence="10" type="ORF">JOB18_046461</name>
</gene>
<feature type="coiled-coil region" evidence="7">
    <location>
        <begin position="273"/>
        <end position="307"/>
    </location>
</feature>
<evidence type="ECO:0000256" key="2">
    <source>
        <dbReference type="ARBA" id="ARBA00022794"/>
    </source>
</evidence>
<feature type="compositionally biased region" description="Basic and acidic residues" evidence="8">
    <location>
        <begin position="384"/>
        <end position="394"/>
    </location>
</feature>
<keyword evidence="4" id="KW-0966">Cell projection</keyword>
<organism evidence="10 11">
    <name type="scientific">Solea senegalensis</name>
    <name type="common">Senegalese sole</name>
    <dbReference type="NCBI Taxonomy" id="28829"/>
    <lineage>
        <taxon>Eukaryota</taxon>
        <taxon>Metazoa</taxon>
        <taxon>Chordata</taxon>
        <taxon>Craniata</taxon>
        <taxon>Vertebrata</taxon>
        <taxon>Euteleostomi</taxon>
        <taxon>Actinopterygii</taxon>
        <taxon>Neopterygii</taxon>
        <taxon>Teleostei</taxon>
        <taxon>Neoteleostei</taxon>
        <taxon>Acanthomorphata</taxon>
        <taxon>Carangaria</taxon>
        <taxon>Pleuronectiformes</taxon>
        <taxon>Pleuronectoidei</taxon>
        <taxon>Soleidae</taxon>
        <taxon>Solea</taxon>
    </lineage>
</organism>
<comment type="similarity">
    <text evidence="5">Belongs to the CFAP263 family.</text>
</comment>
<evidence type="ECO:0000313" key="10">
    <source>
        <dbReference type="EMBL" id="KAG7523436.1"/>
    </source>
</evidence>
<keyword evidence="3 7" id="KW-0175">Coiled coil</keyword>
<keyword evidence="2" id="KW-0970">Cilium biogenesis/degradation</keyword>